<dbReference type="OrthoDB" id="8317736at2"/>
<protein>
    <submittedName>
        <fullName evidence="1">Raffinose/stachyose/melibiose transport system substrate-binding protein</fullName>
    </submittedName>
</protein>
<evidence type="ECO:0000313" key="1">
    <source>
        <dbReference type="EMBL" id="SDJ56722.1"/>
    </source>
</evidence>
<sequence>MPHAVRSSFSRRRFLGVVSVAGLGTAVLTSCGDSDDGGSTDSQGRTVVEWWHIRTTEPGKTLWPQQAKAYEKAHPDTRIKLVPLENDAFKAKMTALVGTGKLPDMYNTWGGGVLKQQVDAGLTEDITDQVKDWIGDLVPASRVPYEFDGRIYAVPEEIGAVGFWYNKAHFKEAGIASPPATWAAFLDAVKKLKDAGITPIALAGKEKWPGMYYWAYLAIRIAGVDGMQKAADAKDFTGDEFVKAGEHLKELVDLDPFQKGFLGAAYPGPTGQGATMGNAKAAMELMGQWAPNVQSSEGKGLGDDLGFFPFPAVEGGKGKSTDVFGGGGGYALRKGAPKEALEFLKWFVGPENNRVIVKDGGMIPVNTKALDALTDPNLKAVSDLLNSTTAFQLYLDQAYPPAVGQEVNDSVAALIAGSKSPADVARSITQVAKSQ</sequence>
<dbReference type="STRING" id="417292.SAMN05421806_1011037"/>
<proteinExistence type="predicted"/>
<dbReference type="Proteomes" id="UP000199155">
    <property type="component" value="Unassembled WGS sequence"/>
</dbReference>
<gene>
    <name evidence="1" type="ORF">SAMN05421806_1011037</name>
</gene>
<evidence type="ECO:0000313" key="2">
    <source>
        <dbReference type="Proteomes" id="UP000199155"/>
    </source>
</evidence>
<dbReference type="AlphaFoldDB" id="A0A1G8US97"/>
<dbReference type="RefSeq" id="WP_093607412.1">
    <property type="nucleotide sequence ID" value="NZ_FNFF01000001.1"/>
</dbReference>
<dbReference type="PROSITE" id="PS51257">
    <property type="entry name" value="PROKAR_LIPOPROTEIN"/>
    <property type="match status" value="1"/>
</dbReference>
<accession>A0A1G8US97</accession>
<dbReference type="InterPro" id="IPR050490">
    <property type="entry name" value="Bact_solute-bd_prot1"/>
</dbReference>
<dbReference type="Pfam" id="PF01547">
    <property type="entry name" value="SBP_bac_1"/>
    <property type="match status" value="1"/>
</dbReference>
<keyword evidence="2" id="KW-1185">Reference proteome</keyword>
<dbReference type="PANTHER" id="PTHR43649:SF14">
    <property type="entry name" value="BLR3389 PROTEIN"/>
    <property type="match status" value="1"/>
</dbReference>
<dbReference type="EMBL" id="FNFF01000001">
    <property type="protein sequence ID" value="SDJ56722.1"/>
    <property type="molecule type" value="Genomic_DNA"/>
</dbReference>
<dbReference type="PANTHER" id="PTHR43649">
    <property type="entry name" value="ARABINOSE-BINDING PROTEIN-RELATED"/>
    <property type="match status" value="1"/>
</dbReference>
<organism evidence="1 2">
    <name type="scientific">Streptomyces indicus</name>
    <dbReference type="NCBI Taxonomy" id="417292"/>
    <lineage>
        <taxon>Bacteria</taxon>
        <taxon>Bacillati</taxon>
        <taxon>Actinomycetota</taxon>
        <taxon>Actinomycetes</taxon>
        <taxon>Kitasatosporales</taxon>
        <taxon>Streptomycetaceae</taxon>
        <taxon>Streptomyces</taxon>
    </lineage>
</organism>
<dbReference type="InterPro" id="IPR006059">
    <property type="entry name" value="SBP"/>
</dbReference>
<dbReference type="SUPFAM" id="SSF53850">
    <property type="entry name" value="Periplasmic binding protein-like II"/>
    <property type="match status" value="1"/>
</dbReference>
<dbReference type="Gene3D" id="3.40.190.10">
    <property type="entry name" value="Periplasmic binding protein-like II"/>
    <property type="match status" value="2"/>
</dbReference>
<reference evidence="1 2" key="1">
    <citation type="submission" date="2016-10" db="EMBL/GenBank/DDBJ databases">
        <authorList>
            <person name="de Groot N.N."/>
        </authorList>
    </citation>
    <scope>NUCLEOTIDE SEQUENCE [LARGE SCALE GENOMIC DNA]</scope>
    <source>
        <strain evidence="1 2">CGMCC 4.5727</strain>
    </source>
</reference>
<name>A0A1G8US97_9ACTN</name>